<proteinExistence type="predicted"/>
<evidence type="ECO:0008006" key="3">
    <source>
        <dbReference type="Google" id="ProtNLM"/>
    </source>
</evidence>
<dbReference type="CDD" id="cd11532">
    <property type="entry name" value="NTP-PPase_COG4997"/>
    <property type="match status" value="1"/>
</dbReference>
<comment type="caution">
    <text evidence="1">The sequence shown here is derived from an EMBL/GenBank/DDBJ whole genome shotgun (WGS) entry which is preliminary data.</text>
</comment>
<sequence>MTTHYNKLVRDKIPAYIKGKGSDCVYHIADADEYWAKLKEKLLEEFEEFKADESIEEFADLLEVVEAIRLYKRFDPVEIARVRESKVAERGAFNDRVILDEA</sequence>
<name>A0A1F6DHW1_9BACT</name>
<evidence type="ECO:0000313" key="2">
    <source>
        <dbReference type="Proteomes" id="UP000176511"/>
    </source>
</evidence>
<dbReference type="Proteomes" id="UP000176511">
    <property type="component" value="Unassembled WGS sequence"/>
</dbReference>
<reference evidence="1 2" key="1">
    <citation type="journal article" date="2016" name="Nat. Commun.">
        <title>Thousands of microbial genomes shed light on interconnected biogeochemical processes in an aquifer system.</title>
        <authorList>
            <person name="Anantharaman K."/>
            <person name="Brown C.T."/>
            <person name="Hug L.A."/>
            <person name="Sharon I."/>
            <person name="Castelle C.J."/>
            <person name="Probst A.J."/>
            <person name="Thomas B.C."/>
            <person name="Singh A."/>
            <person name="Wilkins M.J."/>
            <person name="Karaoz U."/>
            <person name="Brodie E.L."/>
            <person name="Williams K.H."/>
            <person name="Hubbard S.S."/>
            <person name="Banfield J.F."/>
        </authorList>
    </citation>
    <scope>NUCLEOTIDE SEQUENCE [LARGE SCALE GENOMIC DNA]</scope>
</reference>
<protein>
    <recommendedName>
        <fullName evidence="3">Phosphoribosyl-ATP pyrophosphohydrolase</fullName>
    </recommendedName>
</protein>
<dbReference type="SUPFAM" id="SSF101386">
    <property type="entry name" value="all-alpha NTP pyrophosphatases"/>
    <property type="match status" value="1"/>
</dbReference>
<dbReference type="EMBL" id="MFLE01000026">
    <property type="protein sequence ID" value="OGG61049.1"/>
    <property type="molecule type" value="Genomic_DNA"/>
</dbReference>
<organism evidence="1 2">
    <name type="scientific">Candidatus Kaiserbacteria bacterium RIFCSPHIGHO2_02_FULL_49_34</name>
    <dbReference type="NCBI Taxonomy" id="1798491"/>
    <lineage>
        <taxon>Bacteria</taxon>
        <taxon>Candidatus Kaiseribacteriota</taxon>
    </lineage>
</organism>
<accession>A0A1F6DHW1</accession>
<evidence type="ECO:0000313" key="1">
    <source>
        <dbReference type="EMBL" id="OGG61049.1"/>
    </source>
</evidence>
<dbReference type="STRING" id="1798491.A3C87_01985"/>
<gene>
    <name evidence="1" type="ORF">A3C87_01985</name>
</gene>
<dbReference type="AlphaFoldDB" id="A0A1F6DHW1"/>
<dbReference type="InterPro" id="IPR038735">
    <property type="entry name" value="MSMEG_1276-like_NTP-PPase_dom"/>
</dbReference>